<comment type="subunit">
    <text evidence="5">Heterodimer of a catalytic subunit (MsrP) and a heme-binding subunit (MsrQ).</text>
</comment>
<dbReference type="Proteomes" id="UP001529491">
    <property type="component" value="Chromosome"/>
</dbReference>
<dbReference type="PANTHER" id="PTHR43032">
    <property type="entry name" value="PROTEIN-METHIONINE-SULFOXIDE REDUCTASE"/>
    <property type="match status" value="1"/>
</dbReference>
<feature type="binding site" evidence="5">
    <location>
        <position position="244"/>
    </location>
    <ligand>
        <name>Mo-molybdopterin</name>
        <dbReference type="ChEBI" id="CHEBI:71302"/>
    </ligand>
</feature>
<proteinExistence type="inferred from homology"/>
<keyword evidence="8" id="KW-1185">Reference proteome</keyword>
<evidence type="ECO:0000256" key="5">
    <source>
        <dbReference type="HAMAP-Rule" id="MF_01206"/>
    </source>
</evidence>
<comment type="similarity">
    <text evidence="5">Belongs to the MsrP family.</text>
</comment>
<dbReference type="Gene3D" id="3.90.420.10">
    <property type="entry name" value="Oxidoreductase, molybdopterin-binding domain"/>
    <property type="match status" value="1"/>
</dbReference>
<feature type="binding site" evidence="5">
    <location>
        <begin position="255"/>
        <end position="257"/>
    </location>
    <ligand>
        <name>Mo-molybdopterin</name>
        <dbReference type="ChEBI" id="CHEBI:71302"/>
    </ligand>
</feature>
<sequence length="340" mass="38098">MNIIKKATWNKFKDCDVTPEGVYHDRRRILKQMGFVGAGALLSSQANAGVFDFFTSEEQKIAFLRGALPHAKQTLYDHLLYGDLTPEDKVISHNNFYEFGTSKTDPVDNAQSLQVNPWQLVIDGEVDTPLTLDYDDLLSMFALEERIYNFRCVEAWSMVIPWVGFSLASLLKKAGVKSNATHVAFETLFDPEQMPGQKNRYSGGGINYPYVEGLTLAEAMTDLTFMSVGLYGKTLPPQNGAPVRLVVPWKYGFKSIKSVVRITVTNKQPRSSWNLLAPNEYGFYANVNPDVDHPRWSQASERRIAEGGLFSAKRIPTLPFNGYGDLVAGLYDGINLKTNF</sequence>
<evidence type="ECO:0000256" key="2">
    <source>
        <dbReference type="ARBA" id="ARBA00022723"/>
    </source>
</evidence>
<dbReference type="RefSeq" id="WP_310471357.1">
    <property type="nucleotide sequence ID" value="NZ_CP136522.1"/>
</dbReference>
<keyword evidence="3 5" id="KW-0732">Signal</keyword>
<feature type="binding site" evidence="5">
    <location>
        <begin position="97"/>
        <end position="98"/>
    </location>
    <ligand>
        <name>Mo-molybdopterin</name>
        <dbReference type="ChEBI" id="CHEBI:71302"/>
    </ligand>
</feature>
<comment type="catalytic activity">
    <reaction evidence="5">
        <text>L-methionyl-[protein] + a quinone + H2O = L-methionyl-(S)-S-oxide-[protein] + a quinol</text>
        <dbReference type="Rhea" id="RHEA:51292"/>
        <dbReference type="Rhea" id="RHEA-COMP:12313"/>
        <dbReference type="Rhea" id="RHEA-COMP:12315"/>
        <dbReference type="ChEBI" id="CHEBI:15377"/>
        <dbReference type="ChEBI" id="CHEBI:16044"/>
        <dbReference type="ChEBI" id="CHEBI:24646"/>
        <dbReference type="ChEBI" id="CHEBI:44120"/>
        <dbReference type="ChEBI" id="CHEBI:132124"/>
    </reaction>
</comment>
<gene>
    <name evidence="5 7" type="primary">msrP</name>
    <name evidence="7" type="ORF">RGE70_10255</name>
</gene>
<feature type="binding site" evidence="5">
    <location>
        <position position="239"/>
    </location>
    <ligand>
        <name>Mo-molybdopterin</name>
        <dbReference type="ChEBI" id="CHEBI:71302"/>
    </ligand>
</feature>
<evidence type="ECO:0000256" key="4">
    <source>
        <dbReference type="ARBA" id="ARBA00023002"/>
    </source>
</evidence>
<dbReference type="NCBIfam" id="NF003767">
    <property type="entry name" value="PRK05363.1"/>
    <property type="match status" value="1"/>
</dbReference>
<evidence type="ECO:0000256" key="3">
    <source>
        <dbReference type="ARBA" id="ARBA00022729"/>
    </source>
</evidence>
<keyword evidence="1 5" id="KW-0500">Molybdenum</keyword>
<evidence type="ECO:0000259" key="6">
    <source>
        <dbReference type="Pfam" id="PF00174"/>
    </source>
</evidence>
<dbReference type="EC" id="1.8.5.-" evidence="5"/>
<feature type="binding site" evidence="5">
    <location>
        <position position="152"/>
    </location>
    <ligand>
        <name>Mo-molybdopterin</name>
        <dbReference type="ChEBI" id="CHEBI:71302"/>
    </ligand>
    <ligandPart>
        <name>Mo</name>
        <dbReference type="ChEBI" id="CHEBI:28685"/>
    </ligandPart>
</feature>
<dbReference type="InterPro" id="IPR036374">
    <property type="entry name" value="OxRdtase_Mopterin-bd_sf"/>
</dbReference>
<feature type="domain" description="Oxidoreductase molybdopterin-binding" evidence="6">
    <location>
        <begin position="114"/>
        <end position="273"/>
    </location>
</feature>
<protein>
    <recommendedName>
        <fullName evidence="5">Protein-methionine-sulfoxide reductase catalytic subunit MsrP</fullName>
        <ecNumber evidence="5">1.8.5.-</ecNumber>
    </recommendedName>
</protein>
<evidence type="ECO:0000256" key="1">
    <source>
        <dbReference type="ARBA" id="ARBA00022505"/>
    </source>
</evidence>
<feature type="binding site" evidence="5">
    <location>
        <position position="94"/>
    </location>
    <ligand>
        <name>Mo-molybdopterin</name>
        <dbReference type="ChEBI" id="CHEBI:71302"/>
    </ligand>
</feature>
<comment type="catalytic activity">
    <reaction evidence="5">
        <text>L-methionyl-[protein] + a quinone + H2O = L-methionyl-(R)-S-oxide-[protein] + a quinol</text>
        <dbReference type="Rhea" id="RHEA:51296"/>
        <dbReference type="Rhea" id="RHEA-COMP:12313"/>
        <dbReference type="Rhea" id="RHEA-COMP:12314"/>
        <dbReference type="ChEBI" id="CHEBI:15377"/>
        <dbReference type="ChEBI" id="CHEBI:16044"/>
        <dbReference type="ChEBI" id="CHEBI:24646"/>
        <dbReference type="ChEBI" id="CHEBI:45764"/>
        <dbReference type="ChEBI" id="CHEBI:132124"/>
    </reaction>
</comment>
<dbReference type="Pfam" id="PF00174">
    <property type="entry name" value="Oxidored_molyb"/>
    <property type="match status" value="1"/>
</dbReference>
<dbReference type="PANTHER" id="PTHR43032:SF3">
    <property type="entry name" value="PROTEIN-METHIONINE-SULFOXIDE REDUCTASE CATALYTIC SUBUNIT MSRP"/>
    <property type="match status" value="1"/>
</dbReference>
<name>A0ABZ0JU69_9GAMM</name>
<dbReference type="InterPro" id="IPR000572">
    <property type="entry name" value="OxRdtase_Mopterin-bd_dom"/>
</dbReference>
<dbReference type="HAMAP" id="MF_01206">
    <property type="entry name" value="MsrP"/>
    <property type="match status" value="1"/>
</dbReference>
<keyword evidence="2 5" id="KW-0479">Metal-binding</keyword>
<evidence type="ECO:0000313" key="7">
    <source>
        <dbReference type="EMBL" id="WOT03733.1"/>
    </source>
</evidence>
<reference evidence="7 8" key="1">
    <citation type="submission" date="2023-10" db="EMBL/GenBank/DDBJ databases">
        <title>Complete genome sequence of Shewanella sp. DAU334.</title>
        <authorList>
            <person name="Lee Y.-S."/>
            <person name="Jeong H.-R."/>
            <person name="Hwang E.-J."/>
            <person name="Choi Y.-L."/>
            <person name="Kim G.-D."/>
        </authorList>
    </citation>
    <scope>NUCLEOTIDE SEQUENCE [LARGE SCALE GENOMIC DNA]</scope>
    <source>
        <strain evidence="7 8">DAU334</strain>
    </source>
</reference>
<comment type="function">
    <text evidence="5">Part of the MsrPQ system that repairs oxidized periplasmic proteins containing methionine sulfoxide residues (Met-O), using respiratory chain electrons. Thus protects these proteins from oxidative-stress damage caused by reactive species of oxygen and chlorine generated by the host defense mechanisms. MsrPQ is essential for the maintenance of envelope integrity under bleach stress, rescuing a wide series of structurally unrelated periplasmic proteins from methionine oxidation. The catalytic subunit MsrP is non-stereospecific, being able to reduce both (R-) and (S-) diastereoisomers of methionine sulfoxide.</text>
</comment>
<feature type="binding site" evidence="5">
    <location>
        <position position="187"/>
    </location>
    <ligand>
        <name>Mo-molybdopterin</name>
        <dbReference type="ChEBI" id="CHEBI:71302"/>
    </ligand>
</feature>
<dbReference type="GO" id="GO:0016491">
    <property type="term" value="F:oxidoreductase activity"/>
    <property type="evidence" value="ECO:0007669"/>
    <property type="project" value="UniProtKB-KW"/>
</dbReference>
<organism evidence="7 8">
    <name type="scientific">Shewanella youngdeokensis</name>
    <dbReference type="NCBI Taxonomy" id="2999068"/>
    <lineage>
        <taxon>Bacteria</taxon>
        <taxon>Pseudomonadati</taxon>
        <taxon>Pseudomonadota</taxon>
        <taxon>Gammaproteobacteria</taxon>
        <taxon>Alteromonadales</taxon>
        <taxon>Shewanellaceae</taxon>
        <taxon>Shewanella</taxon>
    </lineage>
</organism>
<dbReference type="EMBL" id="CP136522">
    <property type="protein sequence ID" value="WOT03733.1"/>
    <property type="molecule type" value="Genomic_DNA"/>
</dbReference>
<comment type="cofactor">
    <cofactor evidence="5">
        <name>Mo-molybdopterin</name>
        <dbReference type="ChEBI" id="CHEBI:71302"/>
    </cofactor>
    <text evidence="5">Binds 1 Mo-molybdopterin (Mo-MPT) cofactor per subunit.</text>
</comment>
<accession>A0ABZ0JU69</accession>
<evidence type="ECO:0000313" key="8">
    <source>
        <dbReference type="Proteomes" id="UP001529491"/>
    </source>
</evidence>
<keyword evidence="4 5" id="KW-0560">Oxidoreductase</keyword>
<dbReference type="SUPFAM" id="SSF56524">
    <property type="entry name" value="Oxidoreductase molybdopterin-binding domain"/>
    <property type="match status" value="1"/>
</dbReference>
<dbReference type="InterPro" id="IPR022867">
    <property type="entry name" value="MsrP"/>
</dbReference>